<evidence type="ECO:0000256" key="7">
    <source>
        <dbReference type="ARBA" id="ARBA00023125"/>
    </source>
</evidence>
<dbReference type="HAMAP" id="MF_00969">
    <property type="entry name" value="TRCF"/>
    <property type="match status" value="1"/>
</dbReference>
<dbReference type="SMART" id="SM00490">
    <property type="entry name" value="HELICc"/>
    <property type="match status" value="1"/>
</dbReference>
<dbReference type="GO" id="GO:0006355">
    <property type="term" value="P:regulation of DNA-templated transcription"/>
    <property type="evidence" value="ECO:0007669"/>
    <property type="project" value="UniProtKB-UniRule"/>
</dbReference>
<dbReference type="EC" id="3.6.4.-" evidence="9"/>
<keyword evidence="7 9" id="KW-0238">DNA-binding</keyword>
<keyword evidence="1 9" id="KW-0963">Cytoplasm</keyword>
<keyword evidence="13" id="KW-1185">Reference proteome</keyword>
<evidence type="ECO:0000313" key="13">
    <source>
        <dbReference type="Proteomes" id="UP000001369"/>
    </source>
</evidence>
<keyword evidence="2 9" id="KW-0547">Nucleotide-binding</keyword>
<evidence type="ECO:0000256" key="1">
    <source>
        <dbReference type="ARBA" id="ARBA00022490"/>
    </source>
</evidence>
<dbReference type="GO" id="GO:0005737">
    <property type="term" value="C:cytoplasm"/>
    <property type="evidence" value="ECO:0007669"/>
    <property type="project" value="UniProtKB-SubCell"/>
</dbReference>
<dbReference type="GO" id="GO:0000716">
    <property type="term" value="P:transcription-coupled nucleotide-excision repair, DNA damage recognition"/>
    <property type="evidence" value="ECO:0007669"/>
    <property type="project" value="UniProtKB-UniRule"/>
</dbReference>
<dbReference type="GO" id="GO:0003684">
    <property type="term" value="F:damaged DNA binding"/>
    <property type="evidence" value="ECO:0007669"/>
    <property type="project" value="InterPro"/>
</dbReference>
<evidence type="ECO:0000256" key="5">
    <source>
        <dbReference type="ARBA" id="ARBA00022806"/>
    </source>
</evidence>
<keyword evidence="3 9" id="KW-0227">DNA damage</keyword>
<dbReference type="PROSITE" id="PS51192">
    <property type="entry name" value="HELICASE_ATP_BIND_1"/>
    <property type="match status" value="1"/>
</dbReference>
<evidence type="ECO:0000256" key="9">
    <source>
        <dbReference type="HAMAP-Rule" id="MF_00969"/>
    </source>
</evidence>
<dbReference type="InterPro" id="IPR014001">
    <property type="entry name" value="Helicase_ATP-bd"/>
</dbReference>
<protein>
    <recommendedName>
        <fullName evidence="9">Transcription-repair-coupling factor</fullName>
        <shortName evidence="9">TRCF</shortName>
        <ecNumber evidence="9">3.6.4.-</ecNumber>
    </recommendedName>
</protein>
<dbReference type="SUPFAM" id="SSF141259">
    <property type="entry name" value="CarD-like"/>
    <property type="match status" value="1"/>
</dbReference>
<evidence type="ECO:0000256" key="4">
    <source>
        <dbReference type="ARBA" id="ARBA00022801"/>
    </source>
</evidence>
<dbReference type="InterPro" id="IPR011545">
    <property type="entry name" value="DEAD/DEAH_box_helicase_dom"/>
</dbReference>
<sequence length="938" mass="108588">MYIGNSSYPEYFLIKKSFDKAVFVVNSEKKTKESFINLSSYKDFFSSSKEILFIPSSKDVLDLESQIERNYAVYKWLTTPKAILVLSKDALDVRLRPLEEFNKSLILLEKGSSLDRDFLVERLLKVGYIKEDYPENEGEFSVKGGYISINVPKVGIVDIDLFGDEIESLYLKSKLLTKKEINQIYIYPLYDFDILSHSPLQLKDENFVYLRDYINEDIYTLDIFENLNQKVSFFSDLSDKNIGSLKDIDESFKVVKIPVKNELILLDEKVAFLPEIEDKNLDLDVDPIKEGDYIIHEDYGIGVFKGIETREIRGKVYDFMILEYAEGEKVYVSYLHFDKIHKYKTQGFIKLDKIGAPSWKNLKKRVKESLKNLARQLIKLYSERQSIKRPPLDVEGQLITKFERDFPYVETPDQLKAIKEVKKDLSKDRPMERLICGDVGFGKTEVAIRSAFIHAVNGYQTLVLVPTTVLAYQHYVKFKERLEKYGLIVENLSRLKTKSQQEEIIKKLEEGKIDVVVATHKALSDNVKFKNLGLLIIDEEHRFGVRAKEKIRQLKKSIDTLYLTATPIPRTLNMALSGLKDISVINTPPEGRYEVKTYVSPFDENILKKAVEFELNRKGQVFYVHNRVETIEERVNYLKTLFKNAKVDFIHGQMKPSEIEKKILYFIEGKIDILVSTSIIETGIDIPTANTLIVERADLFGLAQLYHLRGRVGRGNIQAYCYLFIPKEITKDARRRLDAILKLTRPGSGLKVSIEDLQIRGPGNILGIEQSGFIKSVGFDMYVKLLKEALSETSGESEFQPQLDLDFDYYIPQSFVENPQERMNLYLAVSKAESYEDIEKIRKYLKEFYSELPSIFNLYLSVEKIKRILKSLKIKKLSLKEGRGFLEFSKDTKPEVIHTLLKELKPYKVESSAIHFYTKEIEELNSVFEKTIKSVKIE</sequence>
<evidence type="ECO:0000259" key="10">
    <source>
        <dbReference type="PROSITE" id="PS51192"/>
    </source>
</evidence>
<dbReference type="AlphaFoldDB" id="C1DWW2"/>
<dbReference type="KEGG" id="saf:SULAZ_1640"/>
<dbReference type="Gene3D" id="3.90.1150.50">
    <property type="entry name" value="Transcription-repair-coupling factor, D7 domain"/>
    <property type="match status" value="1"/>
</dbReference>
<dbReference type="CDD" id="cd17991">
    <property type="entry name" value="DEXHc_TRCF"/>
    <property type="match status" value="1"/>
</dbReference>
<dbReference type="HOGENOM" id="CLU_005122_1_2_0"/>
<dbReference type="GO" id="GO:0003678">
    <property type="term" value="F:DNA helicase activity"/>
    <property type="evidence" value="ECO:0007669"/>
    <property type="project" value="TreeGrafter"/>
</dbReference>
<dbReference type="InterPro" id="IPR004576">
    <property type="entry name" value="Mfd"/>
</dbReference>
<evidence type="ECO:0000256" key="2">
    <source>
        <dbReference type="ARBA" id="ARBA00022741"/>
    </source>
</evidence>
<dbReference type="InterPro" id="IPR047112">
    <property type="entry name" value="RecG/Mfd"/>
</dbReference>
<keyword evidence="5 12" id="KW-0347">Helicase</keyword>
<dbReference type="PANTHER" id="PTHR47964">
    <property type="entry name" value="ATP-DEPENDENT DNA HELICASE HOMOLOG RECG, CHLOROPLASTIC"/>
    <property type="match status" value="1"/>
</dbReference>
<dbReference type="InterPro" id="IPR003711">
    <property type="entry name" value="CarD-like/TRCF_RID"/>
</dbReference>
<dbReference type="Proteomes" id="UP000001369">
    <property type="component" value="Chromosome"/>
</dbReference>
<dbReference type="InterPro" id="IPR027417">
    <property type="entry name" value="P-loop_NTPase"/>
</dbReference>
<dbReference type="Gene3D" id="2.40.10.170">
    <property type="match status" value="1"/>
</dbReference>
<dbReference type="eggNOG" id="COG1197">
    <property type="taxonomic scope" value="Bacteria"/>
</dbReference>
<feature type="domain" description="Helicase C-terminal" evidence="11">
    <location>
        <begin position="606"/>
        <end position="758"/>
    </location>
</feature>
<evidence type="ECO:0000256" key="3">
    <source>
        <dbReference type="ARBA" id="ARBA00022763"/>
    </source>
</evidence>
<keyword evidence="6 9" id="KW-0067">ATP-binding</keyword>
<comment type="similarity">
    <text evidence="9">In the C-terminal section; belongs to the helicase family. RecG subfamily.</text>
</comment>
<dbReference type="SUPFAM" id="SSF52540">
    <property type="entry name" value="P-loop containing nucleoside triphosphate hydrolases"/>
    <property type="match status" value="3"/>
</dbReference>
<dbReference type="Pfam" id="PF00271">
    <property type="entry name" value="Helicase_C"/>
    <property type="match status" value="1"/>
</dbReference>
<evidence type="ECO:0000259" key="11">
    <source>
        <dbReference type="PROSITE" id="PS51194"/>
    </source>
</evidence>
<dbReference type="SMART" id="SM00487">
    <property type="entry name" value="DEXDc"/>
    <property type="match status" value="1"/>
</dbReference>
<dbReference type="EMBL" id="CP001229">
    <property type="protein sequence ID" value="ACN98799.1"/>
    <property type="molecule type" value="Genomic_DNA"/>
</dbReference>
<organism evidence="12 13">
    <name type="scientific">Sulfurihydrogenibium azorense (strain DSM 15241 / OCM 825 / Az-Fu1)</name>
    <dbReference type="NCBI Taxonomy" id="204536"/>
    <lineage>
        <taxon>Bacteria</taxon>
        <taxon>Pseudomonadati</taxon>
        <taxon>Aquificota</taxon>
        <taxon>Aquificia</taxon>
        <taxon>Aquificales</taxon>
        <taxon>Hydrogenothermaceae</taxon>
        <taxon>Sulfurihydrogenibium</taxon>
    </lineage>
</organism>
<dbReference type="Pfam" id="PF03461">
    <property type="entry name" value="TRCF"/>
    <property type="match status" value="1"/>
</dbReference>
<dbReference type="STRING" id="204536.SULAZ_1640"/>
<dbReference type="InterPro" id="IPR001650">
    <property type="entry name" value="Helicase_C-like"/>
</dbReference>
<comment type="subcellular location">
    <subcellularLocation>
        <location evidence="9">Cytoplasm</location>
    </subcellularLocation>
</comment>
<name>C1DWW2_SULAA</name>
<evidence type="ECO:0000313" key="12">
    <source>
        <dbReference type="EMBL" id="ACN98799.1"/>
    </source>
</evidence>
<dbReference type="PROSITE" id="PS51194">
    <property type="entry name" value="HELICASE_CTER"/>
    <property type="match status" value="1"/>
</dbReference>
<comment type="function">
    <text evidence="9">Couples transcription and DNA repair by recognizing RNA polymerase (RNAP) stalled at DNA lesions. Mediates ATP-dependent release of RNAP and its truncated transcript from the DNA, and recruitment of nucleotide excision repair machinery to the damaged site.</text>
</comment>
<gene>
    <name evidence="9" type="primary">mfd</name>
    <name evidence="12" type="ordered locus">SULAZ_1640</name>
</gene>
<dbReference type="Gene3D" id="3.30.2060.10">
    <property type="entry name" value="Penicillin-binding protein 1b domain"/>
    <property type="match status" value="1"/>
</dbReference>
<dbReference type="InterPro" id="IPR005118">
    <property type="entry name" value="TRCF_C"/>
</dbReference>
<feature type="domain" description="Helicase ATP-binding" evidence="10">
    <location>
        <begin position="424"/>
        <end position="585"/>
    </location>
</feature>
<dbReference type="Gene3D" id="3.40.50.300">
    <property type="entry name" value="P-loop containing nucleotide triphosphate hydrolases"/>
    <property type="match status" value="2"/>
</dbReference>
<dbReference type="SMART" id="SM01058">
    <property type="entry name" value="CarD_TRCF"/>
    <property type="match status" value="1"/>
</dbReference>
<dbReference type="GO" id="GO:0005524">
    <property type="term" value="F:ATP binding"/>
    <property type="evidence" value="ECO:0007669"/>
    <property type="project" value="UniProtKB-UniRule"/>
</dbReference>
<dbReference type="GO" id="GO:0016787">
    <property type="term" value="F:hydrolase activity"/>
    <property type="evidence" value="ECO:0007669"/>
    <property type="project" value="UniProtKB-KW"/>
</dbReference>
<dbReference type="Gene3D" id="3.40.50.11180">
    <property type="match status" value="1"/>
</dbReference>
<reference evidence="12 13" key="1">
    <citation type="journal article" date="2009" name="J. Bacteriol.">
        <title>Complete and draft genome sequences of six members of the Aquificales.</title>
        <authorList>
            <person name="Reysenbach A.L."/>
            <person name="Hamamura N."/>
            <person name="Podar M."/>
            <person name="Griffiths E."/>
            <person name="Ferreira S."/>
            <person name="Hochstein R."/>
            <person name="Heidelberg J."/>
            <person name="Johnson J."/>
            <person name="Mead D."/>
            <person name="Pohorille A."/>
            <person name="Sarmiento M."/>
            <person name="Schweighofer K."/>
            <person name="Seshadri R."/>
            <person name="Voytek M.A."/>
        </authorList>
    </citation>
    <scope>NUCLEOTIDE SEQUENCE [LARGE SCALE GENOMIC DNA]</scope>
    <source>
        <strain evidence="13">Az-Fu1 / DSM 15241 / OCM 825</strain>
    </source>
</reference>
<evidence type="ECO:0000256" key="6">
    <source>
        <dbReference type="ARBA" id="ARBA00022840"/>
    </source>
</evidence>
<keyword evidence="4 9" id="KW-0378">Hydrolase</keyword>
<keyword evidence="8 9" id="KW-0234">DNA repair</keyword>
<dbReference type="PANTHER" id="PTHR47964:SF1">
    <property type="entry name" value="ATP-DEPENDENT DNA HELICASE HOMOLOG RECG, CHLOROPLASTIC"/>
    <property type="match status" value="1"/>
</dbReference>
<dbReference type="Pfam" id="PF02559">
    <property type="entry name" value="CarD_TRCF_RID"/>
    <property type="match status" value="1"/>
</dbReference>
<dbReference type="Pfam" id="PF00270">
    <property type="entry name" value="DEAD"/>
    <property type="match status" value="1"/>
</dbReference>
<evidence type="ECO:0000256" key="8">
    <source>
        <dbReference type="ARBA" id="ARBA00023204"/>
    </source>
</evidence>
<comment type="similarity">
    <text evidence="9">In the N-terminal section; belongs to the UvrB family.</text>
</comment>
<dbReference type="SUPFAM" id="SSF143517">
    <property type="entry name" value="TRCF domain-like"/>
    <property type="match status" value="1"/>
</dbReference>
<dbReference type="InterPro" id="IPR037235">
    <property type="entry name" value="TRCF-like_C_D7"/>
</dbReference>
<accession>C1DWW2</accession>
<dbReference type="SMART" id="SM00982">
    <property type="entry name" value="TRCF"/>
    <property type="match status" value="1"/>
</dbReference>
<proteinExistence type="inferred from homology"/>
<dbReference type="InterPro" id="IPR036101">
    <property type="entry name" value="CarD-like/TRCF_RID_sf"/>
</dbReference>
<dbReference type="InterPro" id="IPR041471">
    <property type="entry name" value="UvrB_inter"/>
</dbReference>
<dbReference type="Pfam" id="PF17757">
    <property type="entry name" value="UvrB_inter"/>
    <property type="match status" value="1"/>
</dbReference>